<dbReference type="PANTHER" id="PTHR10587">
    <property type="entry name" value="GLYCOSYL TRANSFERASE-RELATED"/>
    <property type="match status" value="1"/>
</dbReference>
<dbReference type="InterPro" id="IPR002509">
    <property type="entry name" value="NODB_dom"/>
</dbReference>
<evidence type="ECO:0000256" key="1">
    <source>
        <dbReference type="ARBA" id="ARBA00022723"/>
    </source>
</evidence>
<accession>A0ABY7BQN7</accession>
<evidence type="ECO:0000313" key="4">
    <source>
        <dbReference type="EMBL" id="WAM33744.1"/>
    </source>
</evidence>
<dbReference type="CDD" id="cd10967">
    <property type="entry name" value="CE4_GLA_like_6s"/>
    <property type="match status" value="1"/>
</dbReference>
<dbReference type="InterPro" id="IPR050248">
    <property type="entry name" value="Polysacc_deacetylase_ArnD"/>
</dbReference>
<protein>
    <submittedName>
        <fullName evidence="4">Polysaccharide deacetylase family protein</fullName>
    </submittedName>
</protein>
<keyword evidence="1" id="KW-0479">Metal-binding</keyword>
<keyword evidence="2" id="KW-0378">Hydrolase</keyword>
<proteinExistence type="predicted"/>
<gene>
    <name evidence="4" type="ORF">OTK00_002280</name>
</gene>
<dbReference type="EMBL" id="CP113865">
    <property type="protein sequence ID" value="WAM33744.1"/>
    <property type="molecule type" value="Genomic_DNA"/>
</dbReference>
<keyword evidence="5" id="KW-1185">Reference proteome</keyword>
<dbReference type="PANTHER" id="PTHR10587:SF133">
    <property type="entry name" value="CHITIN DEACETYLASE 1-RELATED"/>
    <property type="match status" value="1"/>
</dbReference>
<reference evidence="4" key="1">
    <citation type="submission" date="2022-12" db="EMBL/GenBank/DDBJ databases">
        <authorList>
            <person name="Bing R.G."/>
            <person name="Willard D.J."/>
            <person name="Manesh M.J.H."/>
            <person name="Laemthong T."/>
            <person name="Crosby J.R."/>
            <person name="Kelly R.M."/>
        </authorList>
    </citation>
    <scope>NUCLEOTIDE SEQUENCE</scope>
    <source>
        <strain evidence="4">DSM 8990</strain>
    </source>
</reference>
<dbReference type="Gene3D" id="3.20.20.370">
    <property type="entry name" value="Glycoside hydrolase/deacetylase"/>
    <property type="match status" value="1"/>
</dbReference>
<dbReference type="RefSeq" id="WP_045168732.1">
    <property type="nucleotide sequence ID" value="NZ_CP113865.1"/>
</dbReference>
<dbReference type="PROSITE" id="PS51677">
    <property type="entry name" value="NODB"/>
    <property type="match status" value="1"/>
</dbReference>
<evidence type="ECO:0000256" key="2">
    <source>
        <dbReference type="ARBA" id="ARBA00022801"/>
    </source>
</evidence>
<sequence length="265" mass="30646">MYVSYLFPGGRSKAITLSYDDGQIFDRRLVSIFNEYKIRATFFLNSANLGRNIFIEPDEVSRLYQGHEVGVHTKTHPFLDSIPVEAAVEEIMEDRKALEKLVGYPVKGMSYPYGVYNEDIVKILPSLGIEYSRTVISTFSFNLPSTFLAWHPTCHHNQDLLDISKKFLESPYLQHLQLLYIWGHSFEFKRENNWHIIENFCKLVSKFDSVWFATNIEIVRYVKALKMLEFSADKEIVYNPSATSIWLLVDGNPVEVKGGQMVNLK</sequence>
<feature type="domain" description="NodB homology" evidence="3">
    <location>
        <begin position="13"/>
        <end position="265"/>
    </location>
</feature>
<dbReference type="InterPro" id="IPR011330">
    <property type="entry name" value="Glyco_hydro/deAcase_b/a-brl"/>
</dbReference>
<organism evidence="4 5">
    <name type="scientific">Caldicellulosiruptor morganii</name>
    <dbReference type="NCBI Taxonomy" id="1387555"/>
    <lineage>
        <taxon>Bacteria</taxon>
        <taxon>Bacillati</taxon>
        <taxon>Bacillota</taxon>
        <taxon>Bacillota incertae sedis</taxon>
        <taxon>Caldicellulosiruptorales</taxon>
        <taxon>Caldicellulosiruptoraceae</taxon>
        <taxon>Caldicellulosiruptor</taxon>
    </lineage>
</organism>
<dbReference type="Pfam" id="PF01522">
    <property type="entry name" value="Polysacc_deac_1"/>
    <property type="match status" value="1"/>
</dbReference>
<name>A0ABY7BQN7_9FIRM</name>
<evidence type="ECO:0000259" key="3">
    <source>
        <dbReference type="PROSITE" id="PS51677"/>
    </source>
</evidence>
<evidence type="ECO:0000313" key="5">
    <source>
        <dbReference type="Proteomes" id="UP001164909"/>
    </source>
</evidence>
<dbReference type="SUPFAM" id="SSF88713">
    <property type="entry name" value="Glycoside hydrolase/deacetylase"/>
    <property type="match status" value="1"/>
</dbReference>
<dbReference type="Proteomes" id="UP001164909">
    <property type="component" value="Chromosome"/>
</dbReference>